<evidence type="ECO:0000259" key="6">
    <source>
        <dbReference type="Pfam" id="PF02055"/>
    </source>
</evidence>
<gene>
    <name evidence="8" type="ORF">RCO7_06363</name>
</gene>
<dbReference type="SUPFAM" id="SSF51445">
    <property type="entry name" value="(Trans)glycosidases"/>
    <property type="match status" value="1"/>
</dbReference>
<feature type="chain" id="PRO_5009446083" description="Glycosyl hydrolase family 30 beta sandwich domain-containing protein" evidence="5">
    <location>
        <begin position="22"/>
        <end position="467"/>
    </location>
</feature>
<feature type="domain" description="Glycosyl hydrolase family 30 TIM-barrel" evidence="6">
    <location>
        <begin position="48"/>
        <end position="236"/>
    </location>
</feature>
<evidence type="ECO:0000256" key="3">
    <source>
        <dbReference type="ARBA" id="ARBA00022801"/>
    </source>
</evidence>
<sequence length="467" mass="50656">MISRFAIASAVLAVLAGLVQAGQVIQVSPQTKYQKYDGTGISQAFKRSALIHNLSPEYSKLALDFLFSNTTGAGLTILRNGIGSSPTDDKDFMYSIAVNVPASNSSEIDYVPFLREDNYQVWLSTEAIARGVHTIYADAWSADGYMKTTGIDNKGGNLCGVTGTNCATGDWRQSYANKLVRYINNYKSHGITIDYVGFLNEPDLNKPSTSYASMQSTGQQAADFLKIFYPTLKKSGLKTEIACCDGSGWEEQRSRLTGIQKAGQEDTLGLVTSHGYATAPGAPFKTDKKVWMTEWMANNNMTYDWYRSGDKGEGLHWAINIQNTFTVSNASAFLYWWGASGSKVNTPLIFINNTDTVRVTPRLWAHAHFGSRFIRKGATRIGATSNISTLKVSAFANTDGTTAIQVINNGLTNETVTLQGITSNKVLTYLTNQAHNLTEGSAALEGLNAGGASAVVPGKSLLTFYIT</sequence>
<reference evidence="9" key="1">
    <citation type="submission" date="2016-03" db="EMBL/GenBank/DDBJ databases">
        <authorList>
            <person name="Ploux O."/>
        </authorList>
    </citation>
    <scope>NUCLEOTIDE SEQUENCE [LARGE SCALE GENOMIC DNA]</scope>
    <source>
        <strain evidence="9">UK7</strain>
    </source>
</reference>
<evidence type="ECO:0000256" key="1">
    <source>
        <dbReference type="ARBA" id="ARBA00005382"/>
    </source>
</evidence>
<dbReference type="InterPro" id="IPR017853">
    <property type="entry name" value="GH"/>
</dbReference>
<dbReference type="EMBL" id="FJUW01000015">
    <property type="protein sequence ID" value="CZS98602.1"/>
    <property type="molecule type" value="Genomic_DNA"/>
</dbReference>
<organism evidence="8 9">
    <name type="scientific">Rhynchosporium graminicola</name>
    <dbReference type="NCBI Taxonomy" id="2792576"/>
    <lineage>
        <taxon>Eukaryota</taxon>
        <taxon>Fungi</taxon>
        <taxon>Dikarya</taxon>
        <taxon>Ascomycota</taxon>
        <taxon>Pezizomycotina</taxon>
        <taxon>Leotiomycetes</taxon>
        <taxon>Helotiales</taxon>
        <taxon>Ploettnerulaceae</taxon>
        <taxon>Rhynchosporium</taxon>
    </lineage>
</organism>
<evidence type="ECO:0000256" key="5">
    <source>
        <dbReference type="SAM" id="SignalP"/>
    </source>
</evidence>
<evidence type="ECO:0000313" key="9">
    <source>
        <dbReference type="Proteomes" id="UP000178129"/>
    </source>
</evidence>
<evidence type="ECO:0000259" key="7">
    <source>
        <dbReference type="Pfam" id="PF17189"/>
    </source>
</evidence>
<dbReference type="InterPro" id="IPR033452">
    <property type="entry name" value="GH30_C"/>
</dbReference>
<keyword evidence="4" id="KW-0326">Glycosidase</keyword>
<name>A0A1E1KKS1_9HELO</name>
<feature type="domain" description="Glycosyl hydrolase family 30 beta sandwich" evidence="7">
    <location>
        <begin position="377"/>
        <end position="464"/>
    </location>
</feature>
<dbReference type="InterPro" id="IPR001139">
    <property type="entry name" value="Glyco_hydro_30"/>
</dbReference>
<dbReference type="GO" id="GO:0004348">
    <property type="term" value="F:glucosylceramidase activity"/>
    <property type="evidence" value="ECO:0007669"/>
    <property type="project" value="InterPro"/>
</dbReference>
<dbReference type="PANTHER" id="PTHR11069">
    <property type="entry name" value="GLUCOSYLCERAMIDASE"/>
    <property type="match status" value="1"/>
</dbReference>
<keyword evidence="3 4" id="KW-0378">Hydrolase</keyword>
<comment type="caution">
    <text evidence="8">The sequence shown here is derived from an EMBL/GenBank/DDBJ whole genome shotgun (WGS) entry which is preliminary data.</text>
</comment>
<dbReference type="STRING" id="914237.A0A1E1KKS1"/>
<dbReference type="InParanoid" id="A0A1E1KKS1"/>
<proteinExistence type="inferred from homology"/>
<keyword evidence="9" id="KW-1185">Reference proteome</keyword>
<protein>
    <recommendedName>
        <fullName evidence="10">Glycosyl hydrolase family 30 beta sandwich domain-containing protein</fullName>
    </recommendedName>
</protein>
<dbReference type="GO" id="GO:0016020">
    <property type="term" value="C:membrane"/>
    <property type="evidence" value="ECO:0007669"/>
    <property type="project" value="GOC"/>
</dbReference>
<dbReference type="PANTHER" id="PTHR11069:SF23">
    <property type="entry name" value="LYSOSOMAL ACID GLUCOSYLCERAMIDASE"/>
    <property type="match status" value="1"/>
</dbReference>
<dbReference type="Pfam" id="PF17189">
    <property type="entry name" value="Glyco_hydro_30C"/>
    <property type="match status" value="1"/>
</dbReference>
<dbReference type="Gene3D" id="2.60.40.1180">
    <property type="entry name" value="Golgi alpha-mannosidase II"/>
    <property type="match status" value="1"/>
</dbReference>
<evidence type="ECO:0000313" key="8">
    <source>
        <dbReference type="EMBL" id="CZS98602.1"/>
    </source>
</evidence>
<accession>A0A1E1KKS1</accession>
<keyword evidence="2 5" id="KW-0732">Signal</keyword>
<dbReference type="InterPro" id="IPR033453">
    <property type="entry name" value="Glyco_hydro_30_TIM-barrel"/>
</dbReference>
<dbReference type="Gene3D" id="3.20.20.80">
    <property type="entry name" value="Glycosidases"/>
    <property type="match status" value="1"/>
</dbReference>
<evidence type="ECO:0000256" key="2">
    <source>
        <dbReference type="ARBA" id="ARBA00022729"/>
    </source>
</evidence>
<dbReference type="InterPro" id="IPR013780">
    <property type="entry name" value="Glyco_hydro_b"/>
</dbReference>
<evidence type="ECO:0008006" key="10">
    <source>
        <dbReference type="Google" id="ProtNLM"/>
    </source>
</evidence>
<dbReference type="Pfam" id="PF02055">
    <property type="entry name" value="Glyco_hydro_30"/>
    <property type="match status" value="1"/>
</dbReference>
<comment type="similarity">
    <text evidence="1 4">Belongs to the glycosyl hydrolase 30 family.</text>
</comment>
<dbReference type="GO" id="GO:0006680">
    <property type="term" value="P:glucosylceramide catabolic process"/>
    <property type="evidence" value="ECO:0007669"/>
    <property type="project" value="TreeGrafter"/>
</dbReference>
<dbReference type="SUPFAM" id="SSF51011">
    <property type="entry name" value="Glycosyl hydrolase domain"/>
    <property type="match status" value="1"/>
</dbReference>
<feature type="signal peptide" evidence="5">
    <location>
        <begin position="1"/>
        <end position="21"/>
    </location>
</feature>
<dbReference type="Proteomes" id="UP000178129">
    <property type="component" value="Unassembled WGS sequence"/>
</dbReference>
<evidence type="ECO:0000256" key="4">
    <source>
        <dbReference type="RuleBase" id="RU361188"/>
    </source>
</evidence>
<dbReference type="AlphaFoldDB" id="A0A1E1KKS1"/>